<dbReference type="InterPro" id="IPR002716">
    <property type="entry name" value="PIN_dom"/>
</dbReference>
<evidence type="ECO:0000313" key="3">
    <source>
        <dbReference type="Proteomes" id="UP000324517"/>
    </source>
</evidence>
<gene>
    <name evidence="2" type="ORF">FZC75_10960</name>
</gene>
<sequence length="256" mass="29596">MTFHYLEDYCILGKDYSEDAFLLDTNYLLAFTTPVHPHHLSTIIHTIFLIQQKAKIYINEIVLSETVDVLARGFYTEEQFQLWKSSEEHANWLNQHRGAQKEYKNKKDEIRSTFIEKIVKNHEKPELLKYYNRKSTDLLEGLIQSGLFHISNTTSSQIETCFNFAQNIPLQSNDAFIAASAAHQSASLLTFDNDFKKVIISDNSKGLEVKVFTLKMTNNYLYGERSHRLMNTLDQSLKEVIVQAVGGHDKFFVKFG</sequence>
<dbReference type="RefSeq" id="WP_148979321.1">
    <property type="nucleotide sequence ID" value="NZ_JBNILM010000004.1"/>
</dbReference>
<proteinExistence type="predicted"/>
<dbReference type="Gene3D" id="3.40.50.1010">
    <property type="entry name" value="5'-nuclease"/>
    <property type="match status" value="1"/>
</dbReference>
<dbReference type="EMBL" id="VTET01000004">
    <property type="protein sequence ID" value="TYS72458.1"/>
    <property type="molecule type" value="Genomic_DNA"/>
</dbReference>
<accession>A0A5D4TCI6</accession>
<dbReference type="Proteomes" id="UP000324517">
    <property type="component" value="Unassembled WGS sequence"/>
</dbReference>
<dbReference type="CDD" id="cd09854">
    <property type="entry name" value="PIN_VapC-like"/>
    <property type="match status" value="1"/>
</dbReference>
<feature type="domain" description="PIN" evidence="1">
    <location>
        <begin position="22"/>
        <end position="198"/>
    </location>
</feature>
<dbReference type="SUPFAM" id="SSF88723">
    <property type="entry name" value="PIN domain-like"/>
    <property type="match status" value="1"/>
</dbReference>
<reference evidence="2 3" key="1">
    <citation type="submission" date="2019-08" db="EMBL/GenBank/DDBJ databases">
        <title>Bacillus genomes from the desert of Cuatro Cienegas, Coahuila.</title>
        <authorList>
            <person name="Olmedo-Alvarez G."/>
        </authorList>
    </citation>
    <scope>NUCLEOTIDE SEQUENCE [LARGE SCALE GENOMIC DNA]</scope>
    <source>
        <strain evidence="2 3">CH98b_3T</strain>
    </source>
</reference>
<dbReference type="OrthoDB" id="9924147at2"/>
<dbReference type="Pfam" id="PF01850">
    <property type="entry name" value="PIN"/>
    <property type="match status" value="1"/>
</dbReference>
<dbReference type="InterPro" id="IPR029060">
    <property type="entry name" value="PIN-like_dom_sf"/>
</dbReference>
<comment type="caution">
    <text evidence="2">The sequence shown here is derived from an EMBL/GenBank/DDBJ whole genome shotgun (WGS) entry which is preliminary data.</text>
</comment>
<organism evidence="2 3">
    <name type="scientific">Sutcliffiella horikoshii</name>
    <dbReference type="NCBI Taxonomy" id="79883"/>
    <lineage>
        <taxon>Bacteria</taxon>
        <taxon>Bacillati</taxon>
        <taxon>Bacillota</taxon>
        <taxon>Bacilli</taxon>
        <taxon>Bacillales</taxon>
        <taxon>Bacillaceae</taxon>
        <taxon>Sutcliffiella</taxon>
    </lineage>
</organism>
<evidence type="ECO:0000259" key="1">
    <source>
        <dbReference type="Pfam" id="PF01850"/>
    </source>
</evidence>
<evidence type="ECO:0000313" key="2">
    <source>
        <dbReference type="EMBL" id="TYS72458.1"/>
    </source>
</evidence>
<name>A0A5D4TCI6_9BACI</name>
<protein>
    <submittedName>
        <fullName evidence="2">Type II toxin-antitoxin system VapC family toxin</fullName>
    </submittedName>
</protein>
<dbReference type="AlphaFoldDB" id="A0A5D4TCI6"/>